<dbReference type="Pfam" id="PF01408">
    <property type="entry name" value="GFO_IDH_MocA"/>
    <property type="match status" value="1"/>
</dbReference>
<dbReference type="SUPFAM" id="SSF51735">
    <property type="entry name" value="NAD(P)-binding Rossmann-fold domains"/>
    <property type="match status" value="1"/>
</dbReference>
<dbReference type="SUPFAM" id="SSF55347">
    <property type="entry name" value="Glyceraldehyde-3-phosphate dehydrogenase-like, C-terminal domain"/>
    <property type="match status" value="1"/>
</dbReference>
<dbReference type="PANTHER" id="PTHR43818">
    <property type="entry name" value="BCDNA.GH03377"/>
    <property type="match status" value="1"/>
</dbReference>
<dbReference type="Gene3D" id="3.40.50.720">
    <property type="entry name" value="NAD(P)-binding Rossmann-like Domain"/>
    <property type="match status" value="1"/>
</dbReference>
<organism evidence="3 4">
    <name type="scientific">Puia dinghuensis</name>
    <dbReference type="NCBI Taxonomy" id="1792502"/>
    <lineage>
        <taxon>Bacteria</taxon>
        <taxon>Pseudomonadati</taxon>
        <taxon>Bacteroidota</taxon>
        <taxon>Chitinophagia</taxon>
        <taxon>Chitinophagales</taxon>
        <taxon>Chitinophagaceae</taxon>
        <taxon>Puia</taxon>
    </lineage>
</organism>
<dbReference type="GO" id="GO:0000166">
    <property type="term" value="F:nucleotide binding"/>
    <property type="evidence" value="ECO:0007669"/>
    <property type="project" value="InterPro"/>
</dbReference>
<evidence type="ECO:0000313" key="4">
    <source>
        <dbReference type="Proteomes" id="UP000607559"/>
    </source>
</evidence>
<gene>
    <name evidence="3" type="ORF">GCM10011511_53490</name>
</gene>
<evidence type="ECO:0000313" key="3">
    <source>
        <dbReference type="EMBL" id="GGB22828.1"/>
    </source>
</evidence>
<evidence type="ECO:0000259" key="2">
    <source>
        <dbReference type="Pfam" id="PF02894"/>
    </source>
</evidence>
<evidence type="ECO:0000259" key="1">
    <source>
        <dbReference type="Pfam" id="PF01408"/>
    </source>
</evidence>
<proteinExistence type="predicted"/>
<dbReference type="PANTHER" id="PTHR43818:SF5">
    <property type="entry name" value="OXIDOREDUCTASE FAMILY PROTEIN"/>
    <property type="match status" value="1"/>
</dbReference>
<dbReference type="Pfam" id="PF02894">
    <property type="entry name" value="GFO_IDH_MocA_C"/>
    <property type="match status" value="1"/>
</dbReference>
<dbReference type="InterPro" id="IPR036291">
    <property type="entry name" value="NAD(P)-bd_dom_sf"/>
</dbReference>
<reference evidence="3" key="2">
    <citation type="submission" date="2020-09" db="EMBL/GenBank/DDBJ databases">
        <authorList>
            <person name="Sun Q."/>
            <person name="Zhou Y."/>
        </authorList>
    </citation>
    <scope>NUCLEOTIDE SEQUENCE</scope>
    <source>
        <strain evidence="3">CGMCC 1.15448</strain>
    </source>
</reference>
<dbReference type="AlphaFoldDB" id="A0A8J2UIZ9"/>
<keyword evidence="4" id="KW-1185">Reference proteome</keyword>
<dbReference type="InterPro" id="IPR004104">
    <property type="entry name" value="Gfo/Idh/MocA-like_OxRdtase_C"/>
</dbReference>
<accession>A0A8J2UIZ9</accession>
<reference evidence="3" key="1">
    <citation type="journal article" date="2014" name="Int. J. Syst. Evol. Microbiol.">
        <title>Complete genome sequence of Corynebacterium casei LMG S-19264T (=DSM 44701T), isolated from a smear-ripened cheese.</title>
        <authorList>
            <consortium name="US DOE Joint Genome Institute (JGI-PGF)"/>
            <person name="Walter F."/>
            <person name="Albersmeier A."/>
            <person name="Kalinowski J."/>
            <person name="Ruckert C."/>
        </authorList>
    </citation>
    <scope>NUCLEOTIDE SEQUENCE</scope>
    <source>
        <strain evidence="3">CGMCC 1.15448</strain>
    </source>
</reference>
<dbReference type="EMBL" id="BMJC01000006">
    <property type="protein sequence ID" value="GGB22828.1"/>
    <property type="molecule type" value="Genomic_DNA"/>
</dbReference>
<name>A0A8J2UIZ9_9BACT</name>
<dbReference type="InterPro" id="IPR050463">
    <property type="entry name" value="Gfo/Idh/MocA_oxidrdct_glycsds"/>
</dbReference>
<feature type="domain" description="Gfo/Idh/MocA-like oxidoreductase C-terminal" evidence="2">
    <location>
        <begin position="224"/>
        <end position="395"/>
    </location>
</feature>
<feature type="domain" description="Gfo/Idh/MocA-like oxidoreductase N-terminal" evidence="1">
    <location>
        <begin position="36"/>
        <end position="156"/>
    </location>
</feature>
<dbReference type="Proteomes" id="UP000607559">
    <property type="component" value="Unassembled WGS sequence"/>
</dbReference>
<dbReference type="InterPro" id="IPR000683">
    <property type="entry name" value="Gfo/Idh/MocA-like_OxRdtase_N"/>
</dbReference>
<protein>
    <submittedName>
        <fullName evidence="3">Dehydrogenase</fullName>
    </submittedName>
</protein>
<comment type="caution">
    <text evidence="3">The sequence shown here is derived from an EMBL/GenBank/DDBJ whole genome shotgun (WGS) entry which is preliminary data.</text>
</comment>
<dbReference type="RefSeq" id="WP_188937549.1">
    <property type="nucleotide sequence ID" value="NZ_BMJC01000006.1"/>
</dbReference>
<dbReference type="Gene3D" id="3.30.360.10">
    <property type="entry name" value="Dihydrodipicolinate Reductase, domain 2"/>
    <property type="match status" value="1"/>
</dbReference>
<sequence>MRRREFIRNTSLATAGVTILNFPIRGKMAPSNKVVVAVMGVNSRGAYLAKSFSQLPNVEVAYICDVEAKAIQNGLAALKDAPRQPTVVHDIRKLVQQKDFDALIIATPDHWHAPAAILGVANGKHVYVEKPCGHNPYEGELLTKALHTYNKHIQMGSQRRSFPSLIEAAKQVKEGAIGNPYLGKAWYANNRKSIGFGKKVPVPSTLDFELWQGPAPRRDYQDNLVPYNWHWFWHWGTGEACNNGTHELDCCRWFMGLNYPTKVVSGGGRYAFKDDWQTPDTQLATFEFAEGKAITWEGRSCNNYPVEGSGRGFIIYGDKGSLVNLGGGDYKIFDEKNKLVKEVKSEVAADPTNPVAASGNLDLYHFDNFVKAVRGEATLTQPVDEGAKSVLLCHLANIAQRTSGSFHCDPSNGHILDNKEAAALWRRTYEKGWEPVVHTMMG</sequence>